<evidence type="ECO:0000313" key="1">
    <source>
        <dbReference type="EMBL" id="GLI21305.1"/>
    </source>
</evidence>
<comment type="caution">
    <text evidence="1">The sequence shown here is derived from an EMBL/GenBank/DDBJ whole genome shotgun (WGS) entry which is preliminary data.</text>
</comment>
<evidence type="ECO:0000313" key="3">
    <source>
        <dbReference type="Proteomes" id="UP001144397"/>
    </source>
</evidence>
<organism evidence="1 3">
    <name type="scientific">Xanthobacter flavus</name>
    <dbReference type="NCBI Taxonomy" id="281"/>
    <lineage>
        <taxon>Bacteria</taxon>
        <taxon>Pseudomonadati</taxon>
        <taxon>Pseudomonadota</taxon>
        <taxon>Alphaproteobacteria</taxon>
        <taxon>Hyphomicrobiales</taxon>
        <taxon>Xanthobacteraceae</taxon>
        <taxon>Xanthobacter</taxon>
    </lineage>
</organism>
<protein>
    <recommendedName>
        <fullName evidence="5">DUF1579 domain-containing protein</fullName>
    </recommendedName>
</protein>
<dbReference type="EMBL" id="JAVDPY010000002">
    <property type="protein sequence ID" value="MDR6333028.1"/>
    <property type="molecule type" value="Genomic_DNA"/>
</dbReference>
<dbReference type="AlphaFoldDB" id="A0A9W6CKG5"/>
<sequence length="159" mass="17384">MEAQTEREQSPEEGWLRRLVGEWNVEAPAPDGEGTIKGRETARLFGSWVLLEGSSQMPDGSVHASLMTLGFDPARGRVVGNWVGSMMSHLWVYEGGLDAAGTTLTLDTSGPAMDGSGASADYQDVITFEGEDTRILTSRQRQPDGAWRDLFCVRYSREG</sequence>
<evidence type="ECO:0000313" key="2">
    <source>
        <dbReference type="EMBL" id="MDR6333028.1"/>
    </source>
</evidence>
<evidence type="ECO:0000313" key="4">
    <source>
        <dbReference type="Proteomes" id="UP001245370"/>
    </source>
</evidence>
<accession>A0A9W6CKG5</accession>
<proteinExistence type="predicted"/>
<dbReference type="Proteomes" id="UP001245370">
    <property type="component" value="Unassembled WGS sequence"/>
</dbReference>
<reference evidence="2 4" key="2">
    <citation type="submission" date="2023-07" db="EMBL/GenBank/DDBJ databases">
        <title>Genomic Encyclopedia of Type Strains, Phase IV (KMG-IV): sequencing the most valuable type-strain genomes for metagenomic binning, comparative biology and taxonomic classification.</title>
        <authorList>
            <person name="Goeker M."/>
        </authorList>
    </citation>
    <scope>NUCLEOTIDE SEQUENCE [LARGE SCALE GENOMIC DNA]</scope>
    <source>
        <strain evidence="2 4">DSM 338</strain>
    </source>
</reference>
<keyword evidence="4" id="KW-1185">Reference proteome</keyword>
<dbReference type="Pfam" id="PF07617">
    <property type="entry name" value="DUF1579"/>
    <property type="match status" value="1"/>
</dbReference>
<gene>
    <name evidence="2" type="ORF">GGQ86_001492</name>
    <name evidence="1" type="ORF">XFLAVUS301_09790</name>
</gene>
<dbReference type="GeneID" id="95761773"/>
<dbReference type="Proteomes" id="UP001144397">
    <property type="component" value="Unassembled WGS sequence"/>
</dbReference>
<name>A0A9W6CKG5_XANFL</name>
<evidence type="ECO:0008006" key="5">
    <source>
        <dbReference type="Google" id="ProtNLM"/>
    </source>
</evidence>
<dbReference type="EMBL" id="BSDO01000001">
    <property type="protein sequence ID" value="GLI21305.1"/>
    <property type="molecule type" value="Genomic_DNA"/>
</dbReference>
<dbReference type="InterPro" id="IPR011473">
    <property type="entry name" value="DUF1579"/>
</dbReference>
<dbReference type="RefSeq" id="WP_281805811.1">
    <property type="nucleotide sequence ID" value="NZ_BSDO01000001.1"/>
</dbReference>
<reference evidence="1" key="1">
    <citation type="submission" date="2022-12" db="EMBL/GenBank/DDBJ databases">
        <title>Reference genome sequencing for broad-spectrum identification of bacterial and archaeal isolates by mass spectrometry.</title>
        <authorList>
            <person name="Sekiguchi Y."/>
            <person name="Tourlousse D.M."/>
        </authorList>
    </citation>
    <scope>NUCLEOTIDE SEQUENCE</scope>
    <source>
        <strain evidence="1">301</strain>
    </source>
</reference>